<reference evidence="1" key="1">
    <citation type="submission" date="2025-08" db="UniProtKB">
        <authorList>
            <consortium name="Ensembl"/>
        </authorList>
    </citation>
    <scope>IDENTIFICATION</scope>
</reference>
<accession>A0A8U8B657</accession>
<protein>
    <submittedName>
        <fullName evidence="1">Uncharacterized protein</fullName>
    </submittedName>
</protein>
<evidence type="ECO:0000313" key="2">
    <source>
        <dbReference type="Proteomes" id="UP000694382"/>
    </source>
</evidence>
<dbReference type="Ensembl" id="ENSCPVT00000024688.1">
    <property type="protein sequence ID" value="ENSCPVP00000025970.1"/>
    <property type="gene ID" value="ENSCPVG00000017937.1"/>
</dbReference>
<name>A0A8U8B657_GEOPR</name>
<evidence type="ECO:0000313" key="1">
    <source>
        <dbReference type="Ensembl" id="ENSCPVP00000025970.1"/>
    </source>
</evidence>
<dbReference type="Proteomes" id="UP000694382">
    <property type="component" value="Unassembled WGS sequence"/>
</dbReference>
<sequence length="248" mass="25142">SQPAPVLDGRLWDSVGTIKPARVGTGASLGLGGILRIGLVFQEPAGHSGLWPPNINNGPFLSETKVTSPVLDGRLWDSVGTIKPARVGTGASLGLGRHPASRGFSGASRPLRPMAPNINNGLWDSVGTIKPARVGTGASLGLGGILRIADFQEPARPSGLCPGLDGRLWDSVGTIKPARVGTGASLGLGGSQPGHSGLWPPNINNGPFPLKQKSPAPVLDGRLWDSVGTIKPARVGTGASLGLGGIPA</sequence>
<proteinExistence type="predicted"/>
<reference evidence="1" key="2">
    <citation type="submission" date="2025-09" db="UniProtKB">
        <authorList>
            <consortium name="Ensembl"/>
        </authorList>
    </citation>
    <scope>IDENTIFICATION</scope>
</reference>
<organism evidence="1 2">
    <name type="scientific">Geospiza parvula</name>
    <name type="common">Small tree-finch</name>
    <name type="synonym">Camarhynchus parvulus</name>
    <dbReference type="NCBI Taxonomy" id="87175"/>
    <lineage>
        <taxon>Eukaryota</taxon>
        <taxon>Metazoa</taxon>
        <taxon>Chordata</taxon>
        <taxon>Craniata</taxon>
        <taxon>Vertebrata</taxon>
        <taxon>Euteleostomi</taxon>
        <taxon>Archelosauria</taxon>
        <taxon>Archosauria</taxon>
        <taxon>Dinosauria</taxon>
        <taxon>Saurischia</taxon>
        <taxon>Theropoda</taxon>
        <taxon>Coelurosauria</taxon>
        <taxon>Aves</taxon>
        <taxon>Neognathae</taxon>
        <taxon>Neoaves</taxon>
        <taxon>Telluraves</taxon>
        <taxon>Australaves</taxon>
        <taxon>Passeriformes</taxon>
        <taxon>Thraupidae</taxon>
        <taxon>Camarhynchus</taxon>
    </lineage>
</organism>
<dbReference type="AlphaFoldDB" id="A0A8U8B657"/>
<keyword evidence="2" id="KW-1185">Reference proteome</keyword>